<proteinExistence type="predicted"/>
<dbReference type="RefSeq" id="WP_237229358.1">
    <property type="nucleotide sequence ID" value="NZ_JAKKDV010000001.1"/>
</dbReference>
<keyword evidence="1" id="KW-1133">Transmembrane helix</keyword>
<dbReference type="Proteomes" id="UP001200022">
    <property type="component" value="Unassembled WGS sequence"/>
</dbReference>
<keyword evidence="1" id="KW-0812">Transmembrane</keyword>
<organism evidence="2 3">
    <name type="scientific">Flaviramulus multivorans</name>
    <dbReference type="NCBI Taxonomy" id="1304750"/>
    <lineage>
        <taxon>Bacteria</taxon>
        <taxon>Pseudomonadati</taxon>
        <taxon>Bacteroidota</taxon>
        <taxon>Flavobacteriia</taxon>
        <taxon>Flavobacteriales</taxon>
        <taxon>Flavobacteriaceae</taxon>
        <taxon>Flaviramulus</taxon>
    </lineage>
</organism>
<keyword evidence="3" id="KW-1185">Reference proteome</keyword>
<feature type="transmembrane region" description="Helical" evidence="1">
    <location>
        <begin position="33"/>
        <end position="59"/>
    </location>
</feature>
<evidence type="ECO:0000256" key="1">
    <source>
        <dbReference type="SAM" id="Phobius"/>
    </source>
</evidence>
<evidence type="ECO:0008006" key="4">
    <source>
        <dbReference type="Google" id="ProtNLM"/>
    </source>
</evidence>
<name>A0ABS9IE39_9FLAO</name>
<comment type="caution">
    <text evidence="2">The sequence shown here is derived from an EMBL/GenBank/DDBJ whole genome shotgun (WGS) entry which is preliminary data.</text>
</comment>
<evidence type="ECO:0000313" key="3">
    <source>
        <dbReference type="Proteomes" id="UP001200022"/>
    </source>
</evidence>
<keyword evidence="1" id="KW-0472">Membrane</keyword>
<dbReference type="EMBL" id="JAKKDV010000001">
    <property type="protein sequence ID" value="MCF7559046.1"/>
    <property type="molecule type" value="Genomic_DNA"/>
</dbReference>
<feature type="transmembrane region" description="Helical" evidence="1">
    <location>
        <begin position="194"/>
        <end position="227"/>
    </location>
</feature>
<reference evidence="2 3" key="1">
    <citation type="submission" date="2022-01" db="EMBL/GenBank/DDBJ databases">
        <title>Draft genome sequence of Sabulilitoribacter multivorans KCTC 32326.</title>
        <authorList>
            <person name="Oh J.-S."/>
        </authorList>
    </citation>
    <scope>NUCLEOTIDE SEQUENCE [LARGE SCALE GENOMIC DNA]</scope>
    <source>
        <strain evidence="2 3">M-M16</strain>
    </source>
</reference>
<feature type="transmembrane region" description="Helical" evidence="1">
    <location>
        <begin position="138"/>
        <end position="171"/>
    </location>
</feature>
<protein>
    <recommendedName>
        <fullName evidence="4">Glycerophosphoryl diester phosphodiesterase membrane domain-containing protein</fullName>
    </recommendedName>
</protein>
<feature type="transmembrane region" description="Helical" evidence="1">
    <location>
        <begin position="79"/>
        <end position="102"/>
    </location>
</feature>
<sequence>MNTINNLLERIEQAKDLDFGDIFNKSIELFKKVWLQGLLMLLLTIAFMIPFYIIMYLPLIAMGILDPETLQQGGQPNMAIFIPFYLFMIVFSFFAVVITFGLKSAFYRICKLKDLNESGADDYFYFFKKPHLRKTIKLAAMTFGISLVATLLCVLPIIYVMVPIALINVIYAFNPDMSPSDIVKVGFKLGNKKWLITFGLIFVAGLLAQLVGIIMCFIGVFVTAAFAYLPVYFIYKEVVGFGEQTAIDQIGNTEE</sequence>
<evidence type="ECO:0000313" key="2">
    <source>
        <dbReference type="EMBL" id="MCF7559046.1"/>
    </source>
</evidence>
<accession>A0ABS9IE39</accession>
<gene>
    <name evidence="2" type="ORF">L3X39_00230</name>
</gene>